<keyword evidence="3 5" id="KW-1133">Transmembrane helix</keyword>
<feature type="chain" id="PRO_5002208931" evidence="6">
    <location>
        <begin position="19"/>
        <end position="302"/>
    </location>
</feature>
<sequence length="302" mass="33395">MHNLPLLSLAMVAGSVLAASPNTLDATTDEQSLVFAVFHYIPNKTAAGVAGGLYLIATLLLFWRLFANRTWWGLCLPIGSAFMSLGFFMRIPTAMSPNSLIIFMIQQLFIILPPAAYLAFNYILYGRFIVTCVHPKYSWIKPGKVAKYFVISDITTFLVQGGGGGLEASKNETSVKLGSYILLGGLIIQTLSFALFIALVVHAYRGLVKDGFRPSQERWGMIFWILLFSSAAFMIRCVYRVIELGQSTGGGGYLMTHEVYFYVLDSLPLLIGISTYIVFWPSKYLAAKDTYNMNATVVQPLA</sequence>
<keyword evidence="4 5" id="KW-0472">Membrane</keyword>
<dbReference type="Pfam" id="PF04479">
    <property type="entry name" value="RTA1"/>
    <property type="match status" value="1"/>
</dbReference>
<comment type="subcellular location">
    <subcellularLocation>
        <location evidence="1">Membrane</location>
        <topology evidence="1">Multi-pass membrane protein</topology>
    </subcellularLocation>
</comment>
<dbReference type="PANTHER" id="PTHR31465">
    <property type="entry name" value="PROTEIN RTA1-RELATED"/>
    <property type="match status" value="1"/>
</dbReference>
<evidence type="ECO:0000313" key="8">
    <source>
        <dbReference type="Proteomes" id="UP000054538"/>
    </source>
</evidence>
<keyword evidence="2 5" id="KW-0812">Transmembrane</keyword>
<evidence type="ECO:0000256" key="2">
    <source>
        <dbReference type="ARBA" id="ARBA00022692"/>
    </source>
</evidence>
<evidence type="ECO:0000256" key="4">
    <source>
        <dbReference type="ARBA" id="ARBA00023136"/>
    </source>
</evidence>
<dbReference type="EMBL" id="KN825797">
    <property type="protein sequence ID" value="KIK81448.1"/>
    <property type="molecule type" value="Genomic_DNA"/>
</dbReference>
<dbReference type="AlphaFoldDB" id="A0A0D0D0H8"/>
<feature type="transmembrane region" description="Helical" evidence="5">
    <location>
        <begin position="45"/>
        <end position="63"/>
    </location>
</feature>
<evidence type="ECO:0000256" key="3">
    <source>
        <dbReference type="ARBA" id="ARBA00022989"/>
    </source>
</evidence>
<protein>
    <submittedName>
        <fullName evidence="7">Unplaced genomic scaffold scaffold_975, whole genome shotgun sequence</fullName>
    </submittedName>
</protein>
<name>A0A0D0D0H8_9AGAM</name>
<organism evidence="7 8">
    <name type="scientific">Paxillus rubicundulus Ve08.2h10</name>
    <dbReference type="NCBI Taxonomy" id="930991"/>
    <lineage>
        <taxon>Eukaryota</taxon>
        <taxon>Fungi</taxon>
        <taxon>Dikarya</taxon>
        <taxon>Basidiomycota</taxon>
        <taxon>Agaricomycotina</taxon>
        <taxon>Agaricomycetes</taxon>
        <taxon>Agaricomycetidae</taxon>
        <taxon>Boletales</taxon>
        <taxon>Paxilineae</taxon>
        <taxon>Paxillaceae</taxon>
        <taxon>Paxillus</taxon>
    </lineage>
</organism>
<dbReference type="Proteomes" id="UP000054538">
    <property type="component" value="Unassembled WGS sequence"/>
</dbReference>
<dbReference type="GO" id="GO:0016020">
    <property type="term" value="C:membrane"/>
    <property type="evidence" value="ECO:0007669"/>
    <property type="project" value="UniProtKB-SubCell"/>
</dbReference>
<dbReference type="OrthoDB" id="3358017at2759"/>
<reference evidence="7 8" key="1">
    <citation type="submission" date="2014-04" db="EMBL/GenBank/DDBJ databases">
        <authorList>
            <consortium name="DOE Joint Genome Institute"/>
            <person name="Kuo A."/>
            <person name="Kohler A."/>
            <person name="Jargeat P."/>
            <person name="Nagy L.G."/>
            <person name="Floudas D."/>
            <person name="Copeland A."/>
            <person name="Barry K.W."/>
            <person name="Cichocki N."/>
            <person name="Veneault-Fourrey C."/>
            <person name="LaButti K."/>
            <person name="Lindquist E.A."/>
            <person name="Lipzen A."/>
            <person name="Lundell T."/>
            <person name="Morin E."/>
            <person name="Murat C."/>
            <person name="Sun H."/>
            <person name="Tunlid A."/>
            <person name="Henrissat B."/>
            <person name="Grigoriev I.V."/>
            <person name="Hibbett D.S."/>
            <person name="Martin F."/>
            <person name="Nordberg H.P."/>
            <person name="Cantor M.N."/>
            <person name="Hua S.X."/>
        </authorList>
    </citation>
    <scope>NUCLEOTIDE SEQUENCE [LARGE SCALE GENOMIC DNA]</scope>
    <source>
        <strain evidence="7 8">Ve08.2h10</strain>
    </source>
</reference>
<evidence type="ECO:0000256" key="6">
    <source>
        <dbReference type="SAM" id="SignalP"/>
    </source>
</evidence>
<dbReference type="InParanoid" id="A0A0D0D0H8"/>
<accession>A0A0D0D0H8</accession>
<evidence type="ECO:0000256" key="1">
    <source>
        <dbReference type="ARBA" id="ARBA00004141"/>
    </source>
</evidence>
<reference evidence="8" key="2">
    <citation type="submission" date="2015-01" db="EMBL/GenBank/DDBJ databases">
        <title>Evolutionary Origins and Diversification of the Mycorrhizal Mutualists.</title>
        <authorList>
            <consortium name="DOE Joint Genome Institute"/>
            <consortium name="Mycorrhizal Genomics Consortium"/>
            <person name="Kohler A."/>
            <person name="Kuo A."/>
            <person name="Nagy L.G."/>
            <person name="Floudas D."/>
            <person name="Copeland A."/>
            <person name="Barry K.W."/>
            <person name="Cichocki N."/>
            <person name="Veneault-Fourrey C."/>
            <person name="LaButti K."/>
            <person name="Lindquist E.A."/>
            <person name="Lipzen A."/>
            <person name="Lundell T."/>
            <person name="Morin E."/>
            <person name="Murat C."/>
            <person name="Riley R."/>
            <person name="Ohm R."/>
            <person name="Sun H."/>
            <person name="Tunlid A."/>
            <person name="Henrissat B."/>
            <person name="Grigoriev I.V."/>
            <person name="Hibbett D.S."/>
            <person name="Martin F."/>
        </authorList>
    </citation>
    <scope>NUCLEOTIDE SEQUENCE [LARGE SCALE GENOMIC DNA]</scope>
    <source>
        <strain evidence="8">Ve08.2h10</strain>
    </source>
</reference>
<dbReference type="InterPro" id="IPR007568">
    <property type="entry name" value="RTA1"/>
</dbReference>
<feature type="transmembrane region" description="Helical" evidence="5">
    <location>
        <begin position="70"/>
        <end position="89"/>
    </location>
</feature>
<feature type="signal peptide" evidence="6">
    <location>
        <begin position="1"/>
        <end position="18"/>
    </location>
</feature>
<feature type="transmembrane region" description="Helical" evidence="5">
    <location>
        <begin position="101"/>
        <end position="124"/>
    </location>
</feature>
<dbReference type="HOGENOM" id="CLU_033465_3_3_1"/>
<keyword evidence="6" id="KW-0732">Signal</keyword>
<feature type="transmembrane region" description="Helical" evidence="5">
    <location>
        <begin position="259"/>
        <end position="279"/>
    </location>
</feature>
<keyword evidence="8" id="KW-1185">Reference proteome</keyword>
<gene>
    <name evidence="7" type="ORF">PAXRUDRAFT_832855</name>
</gene>
<dbReference type="STRING" id="930991.A0A0D0D0H8"/>
<feature type="transmembrane region" description="Helical" evidence="5">
    <location>
        <begin position="178"/>
        <end position="201"/>
    </location>
</feature>
<dbReference type="PANTHER" id="PTHR31465:SF1">
    <property type="entry name" value="PROTEIN RTA1-RELATED"/>
    <property type="match status" value="1"/>
</dbReference>
<evidence type="ECO:0000313" key="7">
    <source>
        <dbReference type="EMBL" id="KIK81448.1"/>
    </source>
</evidence>
<feature type="transmembrane region" description="Helical" evidence="5">
    <location>
        <begin position="145"/>
        <end position="166"/>
    </location>
</feature>
<feature type="transmembrane region" description="Helical" evidence="5">
    <location>
        <begin position="221"/>
        <end position="239"/>
    </location>
</feature>
<evidence type="ECO:0000256" key="5">
    <source>
        <dbReference type="SAM" id="Phobius"/>
    </source>
</evidence>
<proteinExistence type="predicted"/>